<comment type="similarity">
    <text evidence="8">Belongs to the activator 1 small subunits family. CTF18 subfamily.</text>
</comment>
<proteinExistence type="inferred from homology"/>
<dbReference type="Pfam" id="PF00004">
    <property type="entry name" value="AAA"/>
    <property type="match status" value="1"/>
</dbReference>
<dbReference type="InterPro" id="IPR047854">
    <property type="entry name" value="RFC_lid"/>
</dbReference>
<name>A0A8I2YPX4_9AGAM</name>
<comment type="subcellular location">
    <subcellularLocation>
        <location evidence="1">Nucleus</location>
    </subcellularLocation>
</comment>
<dbReference type="InterPro" id="IPR027417">
    <property type="entry name" value="P-loop_NTPase"/>
</dbReference>
<evidence type="ECO:0000256" key="9">
    <source>
        <dbReference type="SAM" id="MobiDB-lite"/>
    </source>
</evidence>
<dbReference type="OrthoDB" id="2195431at2759"/>
<dbReference type="GO" id="GO:0016887">
    <property type="term" value="F:ATP hydrolysis activity"/>
    <property type="evidence" value="ECO:0007669"/>
    <property type="project" value="InterPro"/>
</dbReference>
<evidence type="ECO:0000256" key="1">
    <source>
        <dbReference type="ARBA" id="ARBA00004123"/>
    </source>
</evidence>
<accession>A0A8I2YPX4</accession>
<dbReference type="GO" id="GO:0005524">
    <property type="term" value="F:ATP binding"/>
    <property type="evidence" value="ECO:0007669"/>
    <property type="project" value="UniProtKB-KW"/>
</dbReference>
<evidence type="ECO:0000256" key="8">
    <source>
        <dbReference type="ARBA" id="ARBA00043975"/>
    </source>
</evidence>
<dbReference type="PANTHER" id="PTHR46765:SF1">
    <property type="entry name" value="P-LOOP CONTAINING NUCLEOSIDE TRIPHOSPHATE HYDROLASES SUPERFAMILY PROTEIN"/>
    <property type="match status" value="1"/>
</dbReference>
<dbReference type="Proteomes" id="UP000683000">
    <property type="component" value="Unassembled WGS sequence"/>
</dbReference>
<dbReference type="EMBL" id="JAGFBS010000012">
    <property type="protein sequence ID" value="KAG6376255.1"/>
    <property type="molecule type" value="Genomic_DNA"/>
</dbReference>
<feature type="domain" description="AAA+ ATPase" evidence="10">
    <location>
        <begin position="241"/>
        <end position="389"/>
    </location>
</feature>
<reference evidence="11" key="1">
    <citation type="submission" date="2021-03" db="EMBL/GenBank/DDBJ databases">
        <title>Evolutionary innovations through gain and loss of genes in the ectomycorrhizal Boletales.</title>
        <authorList>
            <person name="Wu G."/>
            <person name="Miyauchi S."/>
            <person name="Morin E."/>
            <person name="Yang Z.-L."/>
            <person name="Xu J."/>
            <person name="Martin F.M."/>
        </authorList>
    </citation>
    <scope>NUCLEOTIDE SEQUENCE</scope>
    <source>
        <strain evidence="11">BR01</strain>
    </source>
</reference>
<dbReference type="CDD" id="cd18140">
    <property type="entry name" value="HLD_clamp_RFC"/>
    <property type="match status" value="1"/>
</dbReference>
<dbReference type="InterPro" id="IPR003959">
    <property type="entry name" value="ATPase_AAA_core"/>
</dbReference>
<comment type="caution">
    <text evidence="11">The sequence shown here is derived from an EMBL/GenBank/DDBJ whole genome shotgun (WGS) entry which is preliminary data.</text>
</comment>
<evidence type="ECO:0000313" key="12">
    <source>
        <dbReference type="Proteomes" id="UP000683000"/>
    </source>
</evidence>
<keyword evidence="7" id="KW-0131">Cell cycle</keyword>
<evidence type="ECO:0000313" key="11">
    <source>
        <dbReference type="EMBL" id="KAG6376255.1"/>
    </source>
</evidence>
<keyword evidence="12" id="KW-1185">Reference proteome</keyword>
<feature type="region of interest" description="Disordered" evidence="9">
    <location>
        <begin position="748"/>
        <end position="773"/>
    </location>
</feature>
<organism evidence="11 12">
    <name type="scientific">Boletus reticuloceps</name>
    <dbReference type="NCBI Taxonomy" id="495285"/>
    <lineage>
        <taxon>Eukaryota</taxon>
        <taxon>Fungi</taxon>
        <taxon>Dikarya</taxon>
        <taxon>Basidiomycota</taxon>
        <taxon>Agaricomycotina</taxon>
        <taxon>Agaricomycetes</taxon>
        <taxon>Agaricomycetidae</taxon>
        <taxon>Boletales</taxon>
        <taxon>Boletineae</taxon>
        <taxon>Boletaceae</taxon>
        <taxon>Boletoideae</taxon>
        <taxon>Boletus</taxon>
    </lineage>
</organism>
<evidence type="ECO:0000256" key="6">
    <source>
        <dbReference type="ARBA" id="ARBA00023242"/>
    </source>
</evidence>
<dbReference type="InterPro" id="IPR053016">
    <property type="entry name" value="CTF18-RFC_complex"/>
</dbReference>
<keyword evidence="2" id="KW-0235">DNA replication</keyword>
<dbReference type="Gene3D" id="1.10.8.60">
    <property type="match status" value="1"/>
</dbReference>
<dbReference type="GO" id="GO:0005634">
    <property type="term" value="C:nucleus"/>
    <property type="evidence" value="ECO:0007669"/>
    <property type="project" value="UniProtKB-SubCell"/>
</dbReference>
<gene>
    <name evidence="11" type="ORF">JVT61DRAFT_2231</name>
</gene>
<protein>
    <recommendedName>
        <fullName evidence="10">AAA+ ATPase domain-containing protein</fullName>
    </recommendedName>
</protein>
<dbReference type="Gene3D" id="3.40.50.300">
    <property type="entry name" value="P-loop containing nucleotide triphosphate hydrolases"/>
    <property type="match status" value="1"/>
</dbReference>
<evidence type="ECO:0000256" key="7">
    <source>
        <dbReference type="ARBA" id="ARBA00023306"/>
    </source>
</evidence>
<feature type="compositionally biased region" description="Polar residues" evidence="9">
    <location>
        <begin position="49"/>
        <end position="60"/>
    </location>
</feature>
<keyword evidence="4" id="KW-0067">ATP-binding</keyword>
<keyword evidence="6" id="KW-0539">Nucleus</keyword>
<dbReference type="GO" id="GO:0006260">
    <property type="term" value="P:DNA replication"/>
    <property type="evidence" value="ECO:0007669"/>
    <property type="project" value="UniProtKB-KW"/>
</dbReference>
<dbReference type="GO" id="GO:0003677">
    <property type="term" value="F:DNA binding"/>
    <property type="evidence" value="ECO:0007669"/>
    <property type="project" value="UniProtKB-KW"/>
</dbReference>
<evidence type="ECO:0000259" key="10">
    <source>
        <dbReference type="SMART" id="SM00382"/>
    </source>
</evidence>
<dbReference type="PANTHER" id="PTHR46765">
    <property type="entry name" value="P-LOOP CONTAINING NUCLEOSIDE TRIPHOSPHATE HYDROLASES SUPERFAMILY PROTEIN"/>
    <property type="match status" value="1"/>
</dbReference>
<feature type="region of interest" description="Disordered" evidence="9">
    <location>
        <begin position="40"/>
        <end position="75"/>
    </location>
</feature>
<sequence>MTVDSFLPTGLLGPKPIVSPPAFVSNGLLGDSSIPTLDTEPFTCISDAPHSQSVPHSSDNTSEDDAPSPGPLASSQDAFLSVSDILGLKSNFKEKPESCSASRVLIHPRAPLRATTFNGKLVFIPRKSRVMIPQKSSLMANLLDVPIHRLMDELSVSATSNTITPTSKPDASHRPLDDMLWVDQYRPQRFTELLGNERVAREVMAWVKQWDWCVFGKRRNKKRHREDDQNYDPEDEYHRPREKLLLISGPPGLGKTTLTHVIAAQAGYEAVEINASDTRSAQSVEDRVRPILESGSTIGSTKPVLLIVDEIDGATGGGDNSNGFVQKLVSLTLDKPKKKRNVGAQQDKRPLLRPIICICNDLYAHSLAKLRPHALQIRYTRPADIHIVRRLREICELEGLDADTRALSTLVNVAKGDLRGCLNTLQFIKSRNEGVTEELIRRATVGMKEADVTATAVLNEIFAPLSRKRIRELAISDMEEARYVNRLSRAVEALNNHPNIANGCFAHYTNYHRHEANMTRYETANEWLGTFDIISSAMYADGDFGLQAYLPYLLVPFHPLCRERAGKRVERDSTDWDNLLITRTNENILKSLYDGICASGRNTGANRHLIMGQVLQLEFAPYINRIISPHLRPVNSQIIKPAERALLARLVEIMVSLELRFVQERAEDGQMVYRLDPPVDVFVTYDGRRAPDIAISRYAVRHLIATEIDASLVTRQTVAVVKTNVRPVHKKTSAREFDNAEDMTVDAEEQGPLERTQSFASDPGPFSKRTRTEKHVDIADKPPVDFFGRPVSIPKAAPTSVSKAKHQMSCVFQTTYRYREENCTHEYDVRLSTESPNPITAVLANTPVTSRSEAQLTYYIFVQGCDSLCNLQPAFLASFTASLTHQTHRAHLVDGWFMSFWRKSLAKYRAPYKGFLALADGKRGMDAAKARLVIPDEELPRGIVSQLLTDFGMEDSLATLVPRAFAGIPGTSPRSDIPATSHPWSQSTLRRIDFALVSEDDVWPTKNDIRCLLLGMKEPTQSQMQHSPAASFDSCPRPFTLPSIPEELTSHGQFHLTLLTSLVKGVTAETTTEYFPEWLVLFGLAYDAHHVRVIAYLPLRRKLGVIHCAAYIVDELSFRSGPVPGVPACELVVERLRLLLALTTLRRHVLHLSKSLLTAIDPCDGIGRTDHPSHPSLLTCDQHSSDDDFESLNGGGGFGSSSSSKYSSCPPTSVNDDIPIFEYGQGSSASCGSFASSFCSTCSSLLASDDTSYSFYTEDSKYASSSYMEPSTIALSQEGNEDVGCACPKQRTETKKQAIIAWARGVIRTEHPVKDTYKMVISHPHPRRRKLADSKSSTAI</sequence>
<dbReference type="SUPFAM" id="SSF52540">
    <property type="entry name" value="P-loop containing nucleoside triphosphate hydrolases"/>
    <property type="match status" value="1"/>
</dbReference>
<evidence type="ECO:0000256" key="4">
    <source>
        <dbReference type="ARBA" id="ARBA00022840"/>
    </source>
</evidence>
<keyword evidence="3" id="KW-0547">Nucleotide-binding</keyword>
<keyword evidence="5" id="KW-0238">DNA-binding</keyword>
<evidence type="ECO:0000256" key="3">
    <source>
        <dbReference type="ARBA" id="ARBA00022741"/>
    </source>
</evidence>
<dbReference type="InterPro" id="IPR003593">
    <property type="entry name" value="AAA+_ATPase"/>
</dbReference>
<evidence type="ECO:0000256" key="5">
    <source>
        <dbReference type="ARBA" id="ARBA00023125"/>
    </source>
</evidence>
<dbReference type="SMART" id="SM00382">
    <property type="entry name" value="AAA"/>
    <property type="match status" value="1"/>
</dbReference>
<evidence type="ECO:0000256" key="2">
    <source>
        <dbReference type="ARBA" id="ARBA00022705"/>
    </source>
</evidence>
<dbReference type="CDD" id="cd00009">
    <property type="entry name" value="AAA"/>
    <property type="match status" value="1"/>
</dbReference>